<accession>A0ABR6BTN8</accession>
<dbReference type="EMBL" id="JACJID010000006">
    <property type="protein sequence ID" value="MBA8930188.1"/>
    <property type="molecule type" value="Genomic_DNA"/>
</dbReference>
<dbReference type="RefSeq" id="WP_182839734.1">
    <property type="nucleotide sequence ID" value="NZ_BAAABQ010000019.1"/>
</dbReference>
<sequence length="172" mass="19362">MVSARTALHESAGGKLWLGPPKTDESARTITLAPFNVRLLRAHLATHNHSHVFVTPDSALHRRSNFSRRAMRPCADGNLHRKDPDMRLQPVAPGLTFHGLRHSHKTWMIEDAIPEIAQALRLGQVMKDKVRQTYSHVAAAVEPRLLQCLQDRWDKAVLNSTGEFDTAWRKAA</sequence>
<comment type="caution">
    <text evidence="2">The sequence shown here is derived from an EMBL/GenBank/DDBJ whole genome shotgun (WGS) entry which is preliminary data.</text>
</comment>
<evidence type="ECO:0000313" key="2">
    <source>
        <dbReference type="EMBL" id="MBA8930188.1"/>
    </source>
</evidence>
<proteinExistence type="predicted"/>
<reference evidence="2 3" key="1">
    <citation type="submission" date="2020-08" db="EMBL/GenBank/DDBJ databases">
        <title>Genomic Encyclopedia of Archaeal and Bacterial Type Strains, Phase II (KMG-II): from individual species to whole genera.</title>
        <authorList>
            <person name="Goeker M."/>
        </authorList>
    </citation>
    <scope>NUCLEOTIDE SEQUENCE [LARGE SCALE GENOMIC DNA]</scope>
    <source>
        <strain evidence="2 3">DSM 43850</strain>
    </source>
</reference>
<evidence type="ECO:0000256" key="1">
    <source>
        <dbReference type="ARBA" id="ARBA00023172"/>
    </source>
</evidence>
<name>A0ABR6BTN8_9PSEU</name>
<evidence type="ECO:0000313" key="3">
    <source>
        <dbReference type="Proteomes" id="UP000517916"/>
    </source>
</evidence>
<dbReference type="Proteomes" id="UP000517916">
    <property type="component" value="Unassembled WGS sequence"/>
</dbReference>
<protein>
    <submittedName>
        <fullName evidence="2">Integrase</fullName>
    </submittedName>
</protein>
<dbReference type="SUPFAM" id="SSF56349">
    <property type="entry name" value="DNA breaking-rejoining enzymes"/>
    <property type="match status" value="1"/>
</dbReference>
<dbReference type="Gene3D" id="1.10.443.10">
    <property type="entry name" value="Intergrase catalytic core"/>
    <property type="match status" value="1"/>
</dbReference>
<keyword evidence="1" id="KW-0233">DNA recombination</keyword>
<dbReference type="InterPro" id="IPR013762">
    <property type="entry name" value="Integrase-like_cat_sf"/>
</dbReference>
<organism evidence="2 3">
    <name type="scientific">Kutzneria viridogrisea</name>
    <dbReference type="NCBI Taxonomy" id="47990"/>
    <lineage>
        <taxon>Bacteria</taxon>
        <taxon>Bacillati</taxon>
        <taxon>Actinomycetota</taxon>
        <taxon>Actinomycetes</taxon>
        <taxon>Pseudonocardiales</taxon>
        <taxon>Pseudonocardiaceae</taxon>
        <taxon>Kutzneria</taxon>
    </lineage>
</organism>
<keyword evidence="3" id="KW-1185">Reference proteome</keyword>
<gene>
    <name evidence="2" type="ORF">BC739_007421</name>
</gene>
<dbReference type="InterPro" id="IPR011010">
    <property type="entry name" value="DNA_brk_join_enz"/>
</dbReference>